<feature type="signal peptide" evidence="1">
    <location>
        <begin position="1"/>
        <end position="19"/>
    </location>
</feature>
<keyword evidence="3" id="KW-1185">Reference proteome</keyword>
<keyword evidence="1" id="KW-0732">Signal</keyword>
<name>A0ABQ6GUH2_9GAMM</name>
<sequence>MIKNIYKLLILFSSFGCCAQQEAIKVLSEQFPPFNYTINHQPQGISTEQVQKLLNKLAIKTEIQFLPWGRAYYIAQTTPNTLIFSIARNKQREHQFHWIGLLSKAHACIFSLKSSQHLNHVTSLEQAKKYRVATQQQSHISQLLLRENFIEHQNFLKTVSVSHAIKLLQYHRTDFIGYPKEVLYYHLTKQGITPEELIRVNFCLNSPPLYLAFSMGTPIDTVQRFKAAFSEIQANSVIE</sequence>
<proteinExistence type="predicted"/>
<evidence type="ECO:0000313" key="3">
    <source>
        <dbReference type="Proteomes" id="UP001157186"/>
    </source>
</evidence>
<dbReference type="Proteomes" id="UP001157186">
    <property type="component" value="Unassembled WGS sequence"/>
</dbReference>
<dbReference type="PANTHER" id="PTHR38834:SF3">
    <property type="entry name" value="SOLUTE-BINDING PROTEIN FAMILY 3_N-TERMINAL DOMAIN-CONTAINING PROTEIN"/>
    <property type="match status" value="1"/>
</dbReference>
<feature type="chain" id="PRO_5045868957" evidence="1">
    <location>
        <begin position="20"/>
        <end position="239"/>
    </location>
</feature>
<comment type="caution">
    <text evidence="2">The sequence shown here is derived from an EMBL/GenBank/DDBJ whole genome shotgun (WGS) entry which is preliminary data.</text>
</comment>
<accession>A0ABQ6GUH2</accession>
<dbReference type="Gene3D" id="3.40.190.10">
    <property type="entry name" value="Periplasmic binding protein-like II"/>
    <property type="match status" value="2"/>
</dbReference>
<dbReference type="RefSeq" id="WP_284245454.1">
    <property type="nucleotide sequence ID" value="NZ_BSST01000001.1"/>
</dbReference>
<dbReference type="SUPFAM" id="SSF53850">
    <property type="entry name" value="Periplasmic binding protein-like II"/>
    <property type="match status" value="1"/>
</dbReference>
<evidence type="ECO:0000313" key="2">
    <source>
        <dbReference type="EMBL" id="GLX79542.1"/>
    </source>
</evidence>
<dbReference type="EMBL" id="BSST01000001">
    <property type="protein sequence ID" value="GLX79542.1"/>
    <property type="molecule type" value="Genomic_DNA"/>
</dbReference>
<organism evidence="2 3">
    <name type="scientific">Thalassotalea insulae</name>
    <dbReference type="NCBI Taxonomy" id="2056778"/>
    <lineage>
        <taxon>Bacteria</taxon>
        <taxon>Pseudomonadati</taxon>
        <taxon>Pseudomonadota</taxon>
        <taxon>Gammaproteobacteria</taxon>
        <taxon>Alteromonadales</taxon>
        <taxon>Colwelliaceae</taxon>
        <taxon>Thalassotalea</taxon>
    </lineage>
</organism>
<reference evidence="2 3" key="1">
    <citation type="submission" date="2023-03" db="EMBL/GenBank/DDBJ databases">
        <title>Draft genome sequence of Thalassotalea insulae KCTC 62186T.</title>
        <authorList>
            <person name="Sawabe T."/>
        </authorList>
    </citation>
    <scope>NUCLEOTIDE SEQUENCE [LARGE SCALE GENOMIC DNA]</scope>
    <source>
        <strain evidence="2 3">KCTC 62186</strain>
    </source>
</reference>
<dbReference type="PANTHER" id="PTHR38834">
    <property type="entry name" value="PERIPLASMIC SUBSTRATE BINDING PROTEIN FAMILY 3"/>
    <property type="match status" value="1"/>
</dbReference>
<gene>
    <name evidence="2" type="ORF">tinsulaeT_28820</name>
</gene>
<protein>
    <submittedName>
        <fullName evidence="2">Amino acid ABC transporter substrate-binding protein</fullName>
    </submittedName>
</protein>
<evidence type="ECO:0000256" key="1">
    <source>
        <dbReference type="SAM" id="SignalP"/>
    </source>
</evidence>